<evidence type="ECO:0000313" key="3">
    <source>
        <dbReference type="Proteomes" id="UP000664859"/>
    </source>
</evidence>
<sequence length="634" mass="67435">MAFPFEIYFNFLNFNVELERSIRISRGLRLQGFRIRHSAMGRSSSSKKHDSKKRKKDKHSKKDRKKHHRKHSRHARSASSSSDSASSSSISISRKRLRPDHAARDGDKVAAAQEAAAAADALAALPESLQLLTAMLCSFPALPTELASLLEAVDAGEAVCLDGVGNAKLKLMLAALLKHLGLERHGDDETSLTFRHAETGDGTPSSMSKLCSLLDHHGLVEAPVCPPDATTALAQCKELVAEMAAREGMEGIGGELPALMQQLLSGELVVVSDVGDDTLRDFLVNIFEALGLVLQTRDGDDDGASEGYGLPTSTSTAAGAAAQVEEQYIEACRQAVTLVMDTYVSASEAVAQPAATGEEAGEGGAAAAPPETSPEPKAPRSIGPMRPPAALLEQAAQMSSALAKRPLDSDSSDDDVGPSTSHVRRPARHRPPTQGGADDDDEEDGSKWTKTPAAGTAAASTVREEWMMVPPKNLGILGALKTLAQPTSRKFQTGSKAGAVPKAVPKTKAQLEEERAAEELMAQHRAMRGPSLADMHSGKSKQQVAKERAQRAREEAARNQAMTAAGVQVTQLGASSAPSRGTGSGAGGSGFAWSREESMEQQHRRMTPQQYRALLETSKGLDSKFSKEVTKNFM</sequence>
<proteinExistence type="predicted"/>
<feature type="compositionally biased region" description="Basic residues" evidence="1">
    <location>
        <begin position="422"/>
        <end position="431"/>
    </location>
</feature>
<feature type="compositionally biased region" description="Basic residues" evidence="1">
    <location>
        <begin position="37"/>
        <end position="76"/>
    </location>
</feature>
<name>A0A835YLN1_9STRA</name>
<evidence type="ECO:0000313" key="2">
    <source>
        <dbReference type="EMBL" id="KAG5176743.1"/>
    </source>
</evidence>
<organism evidence="2 3">
    <name type="scientific">Tribonema minus</name>
    <dbReference type="NCBI Taxonomy" id="303371"/>
    <lineage>
        <taxon>Eukaryota</taxon>
        <taxon>Sar</taxon>
        <taxon>Stramenopiles</taxon>
        <taxon>Ochrophyta</taxon>
        <taxon>PX clade</taxon>
        <taxon>Xanthophyceae</taxon>
        <taxon>Tribonematales</taxon>
        <taxon>Tribonemataceae</taxon>
        <taxon>Tribonema</taxon>
    </lineage>
</organism>
<gene>
    <name evidence="2" type="ORF">JKP88DRAFT_265364</name>
</gene>
<feature type="region of interest" description="Disordered" evidence="1">
    <location>
        <begin position="37"/>
        <end position="108"/>
    </location>
</feature>
<feature type="region of interest" description="Disordered" evidence="1">
    <location>
        <begin position="489"/>
        <end position="515"/>
    </location>
</feature>
<feature type="compositionally biased region" description="Low complexity" evidence="1">
    <location>
        <begin position="77"/>
        <end position="92"/>
    </location>
</feature>
<evidence type="ECO:0000256" key="1">
    <source>
        <dbReference type="SAM" id="MobiDB-lite"/>
    </source>
</evidence>
<feature type="compositionally biased region" description="Basic and acidic residues" evidence="1">
    <location>
        <begin position="544"/>
        <end position="557"/>
    </location>
</feature>
<reference evidence="2" key="1">
    <citation type="submission" date="2021-02" db="EMBL/GenBank/DDBJ databases">
        <title>First Annotated Genome of the Yellow-green Alga Tribonema minus.</title>
        <authorList>
            <person name="Mahan K.M."/>
        </authorList>
    </citation>
    <scope>NUCLEOTIDE SEQUENCE</scope>
    <source>
        <strain evidence="2">UTEX B ZZ1240</strain>
    </source>
</reference>
<feature type="region of interest" description="Disordered" evidence="1">
    <location>
        <begin position="354"/>
        <end position="466"/>
    </location>
</feature>
<dbReference type="AlphaFoldDB" id="A0A835YLN1"/>
<protein>
    <submittedName>
        <fullName evidence="2">Uncharacterized protein</fullName>
    </submittedName>
</protein>
<dbReference type="EMBL" id="JAFCMP010000534">
    <property type="protein sequence ID" value="KAG5176743.1"/>
    <property type="molecule type" value="Genomic_DNA"/>
</dbReference>
<accession>A0A835YLN1</accession>
<dbReference type="PANTHER" id="PTHR47422:SF1">
    <property type="entry name" value="DNAJ HEAT SHOCK N-TERMINAL DOMAIN-CONTAINING PROTEIN"/>
    <property type="match status" value="1"/>
</dbReference>
<comment type="caution">
    <text evidence="2">The sequence shown here is derived from an EMBL/GenBank/DDBJ whole genome shotgun (WGS) entry which is preliminary data.</text>
</comment>
<dbReference type="OrthoDB" id="10677357at2759"/>
<dbReference type="Proteomes" id="UP000664859">
    <property type="component" value="Unassembled WGS sequence"/>
</dbReference>
<dbReference type="PANTHER" id="PTHR47422">
    <property type="entry name" value="DNAJ HEAT SHOCK N-TERMINAL DOMAIN-CONTAINING PROTEIN"/>
    <property type="match status" value="1"/>
</dbReference>
<keyword evidence="3" id="KW-1185">Reference proteome</keyword>
<feature type="compositionally biased region" description="Basic and acidic residues" evidence="1">
    <location>
        <begin position="594"/>
        <end position="603"/>
    </location>
</feature>
<feature type="region of interest" description="Disordered" evidence="1">
    <location>
        <begin position="528"/>
        <end position="608"/>
    </location>
</feature>
<feature type="compositionally biased region" description="Basic and acidic residues" evidence="1">
    <location>
        <begin position="99"/>
        <end position="108"/>
    </location>
</feature>